<dbReference type="InterPro" id="IPR050410">
    <property type="entry name" value="CCR4/nocturin_mRNA_transcr"/>
</dbReference>
<gene>
    <name evidence="3" type="ordered locus">Lbys_1676</name>
</gene>
<reference key="1">
    <citation type="submission" date="2010-11" db="EMBL/GenBank/DDBJ databases">
        <title>The complete genome of Leadbetterella byssophila DSM 17132.</title>
        <authorList>
            <consortium name="US DOE Joint Genome Institute (JGI-PGF)"/>
            <person name="Lucas S."/>
            <person name="Copeland A."/>
            <person name="Lapidus A."/>
            <person name="Glavina del Rio T."/>
            <person name="Dalin E."/>
            <person name="Tice H."/>
            <person name="Bruce D."/>
            <person name="Goodwin L."/>
            <person name="Pitluck S."/>
            <person name="Kyrpides N."/>
            <person name="Mavromatis K."/>
            <person name="Ivanova N."/>
            <person name="Teshima H."/>
            <person name="Brettin T."/>
            <person name="Detter J.C."/>
            <person name="Han C."/>
            <person name="Tapia R."/>
            <person name="Land M."/>
            <person name="Hauser L."/>
            <person name="Markowitz V."/>
            <person name="Cheng J.-F."/>
            <person name="Hugenholtz P."/>
            <person name="Woyke T."/>
            <person name="Wu D."/>
            <person name="Tindall B."/>
            <person name="Pomrenke H.G."/>
            <person name="Brambilla E."/>
            <person name="Klenk H.-P."/>
            <person name="Eisen J.A."/>
        </authorList>
    </citation>
    <scope>NUCLEOTIDE SEQUENCE [LARGE SCALE GENOMIC DNA]</scope>
    <source>
        <strain>DSM 17132</strain>
    </source>
</reference>
<dbReference type="STRING" id="649349.Lbys_1676"/>
<dbReference type="OrthoDB" id="9793162at2"/>
<feature type="domain" description="Endonuclease/exonuclease/phosphatase" evidence="2">
    <location>
        <begin position="24"/>
        <end position="264"/>
    </location>
</feature>
<feature type="signal peptide" evidence="1">
    <location>
        <begin position="1"/>
        <end position="17"/>
    </location>
</feature>
<evidence type="ECO:0000259" key="2">
    <source>
        <dbReference type="Pfam" id="PF03372"/>
    </source>
</evidence>
<reference evidence="3 4" key="2">
    <citation type="journal article" date="2011" name="Stand. Genomic Sci.">
        <title>Complete genome sequence of Leadbetterella byssophila type strain (4M15).</title>
        <authorList>
            <person name="Abt B."/>
            <person name="Teshima H."/>
            <person name="Lucas S."/>
            <person name="Lapidus A."/>
            <person name="Del Rio T.G."/>
            <person name="Nolan M."/>
            <person name="Tice H."/>
            <person name="Cheng J.F."/>
            <person name="Pitluck S."/>
            <person name="Liolios K."/>
            <person name="Pagani I."/>
            <person name="Ivanova N."/>
            <person name="Mavromatis K."/>
            <person name="Pati A."/>
            <person name="Tapia R."/>
            <person name="Han C."/>
            <person name="Goodwin L."/>
            <person name="Chen A."/>
            <person name="Palaniappan K."/>
            <person name="Land M."/>
            <person name="Hauser L."/>
            <person name="Chang Y.J."/>
            <person name="Jeffries C.D."/>
            <person name="Rohde M."/>
            <person name="Goker M."/>
            <person name="Tindall B.J."/>
            <person name="Detter J.C."/>
            <person name="Woyke T."/>
            <person name="Bristow J."/>
            <person name="Eisen J.A."/>
            <person name="Markowitz V."/>
            <person name="Hugenholtz P."/>
            <person name="Klenk H.P."/>
            <person name="Kyrpides N.C."/>
        </authorList>
    </citation>
    <scope>NUCLEOTIDE SEQUENCE [LARGE SCALE GENOMIC DNA]</scope>
    <source>
        <strain evidence="4">DSM 17132 / JCM 16389 / KACC 11308 / NBRC 106382 / 4M15</strain>
    </source>
</reference>
<dbReference type="PANTHER" id="PTHR12121:SF36">
    <property type="entry name" value="ENDONUCLEASE_EXONUCLEASE_PHOSPHATASE DOMAIN-CONTAINING PROTEIN"/>
    <property type="match status" value="1"/>
</dbReference>
<dbReference type="GO" id="GO:0004519">
    <property type="term" value="F:endonuclease activity"/>
    <property type="evidence" value="ECO:0007669"/>
    <property type="project" value="UniProtKB-KW"/>
</dbReference>
<dbReference type="SUPFAM" id="SSF56219">
    <property type="entry name" value="DNase I-like"/>
    <property type="match status" value="1"/>
</dbReference>
<dbReference type="HOGENOM" id="CLU_030508_1_0_10"/>
<dbReference type="eggNOG" id="COG3568">
    <property type="taxonomic scope" value="Bacteria"/>
</dbReference>
<dbReference type="PANTHER" id="PTHR12121">
    <property type="entry name" value="CARBON CATABOLITE REPRESSOR PROTEIN 4"/>
    <property type="match status" value="1"/>
</dbReference>
<dbReference type="GO" id="GO:0000175">
    <property type="term" value="F:3'-5'-RNA exonuclease activity"/>
    <property type="evidence" value="ECO:0007669"/>
    <property type="project" value="TreeGrafter"/>
</dbReference>
<proteinExistence type="predicted"/>
<evidence type="ECO:0000313" key="3">
    <source>
        <dbReference type="EMBL" id="ADQ17383.1"/>
    </source>
</evidence>
<keyword evidence="3" id="KW-0255">Endonuclease</keyword>
<sequence length="275" mass="31675">MRGFFILILLLSVQASAQNLRISSYNIRMNRANDGVNNWNLRKDKVNELIRYHDFDIVGVQEAFKDQLDDMLRMKEYAYTGSGREDGKSAGEHSAILYKTSRFKLLKSGDFWYSETPDVPGKGWDARCCNRICSWARFKDLVTKKEFYVFNSHFDHEGVEARRNSGKLLVAKMKEIAGKLPVIAMGDLNSTPDTEQVVYISQHYNDTFNASEMPPYGPIGTFNAFKYDAALKDRIDYIFVSEHFKVKKYATLTDSYQQKFPSDHLPVVVDLEIKK</sequence>
<name>E4RZF9_LEAB4</name>
<dbReference type="KEGG" id="lby:Lbys_1676"/>
<evidence type="ECO:0000313" key="4">
    <source>
        <dbReference type="Proteomes" id="UP000007435"/>
    </source>
</evidence>
<keyword evidence="4" id="KW-1185">Reference proteome</keyword>
<protein>
    <submittedName>
        <fullName evidence="3">Endonuclease/exonuclease/phosphatase</fullName>
    </submittedName>
</protein>
<dbReference type="RefSeq" id="WP_013408432.1">
    <property type="nucleotide sequence ID" value="NC_014655.1"/>
</dbReference>
<feature type="chain" id="PRO_5003188578" evidence="1">
    <location>
        <begin position="18"/>
        <end position="275"/>
    </location>
</feature>
<accession>E4RZF9</accession>
<keyword evidence="1" id="KW-0732">Signal</keyword>
<dbReference type="InterPro" id="IPR036691">
    <property type="entry name" value="Endo/exonu/phosph_ase_sf"/>
</dbReference>
<dbReference type="CDD" id="cd09083">
    <property type="entry name" value="EEP-1"/>
    <property type="match status" value="1"/>
</dbReference>
<dbReference type="EMBL" id="CP002305">
    <property type="protein sequence ID" value="ADQ17383.1"/>
    <property type="molecule type" value="Genomic_DNA"/>
</dbReference>
<keyword evidence="3" id="KW-0540">Nuclease</keyword>
<dbReference type="Gene3D" id="3.60.10.10">
    <property type="entry name" value="Endonuclease/exonuclease/phosphatase"/>
    <property type="match status" value="1"/>
</dbReference>
<keyword evidence="3" id="KW-0378">Hydrolase</keyword>
<organism evidence="3 4">
    <name type="scientific">Leadbetterella byssophila (strain DSM 17132 / JCM 16389 / KACC 11308 / NBRC 106382 / 4M15)</name>
    <dbReference type="NCBI Taxonomy" id="649349"/>
    <lineage>
        <taxon>Bacteria</taxon>
        <taxon>Pseudomonadati</taxon>
        <taxon>Bacteroidota</taxon>
        <taxon>Cytophagia</taxon>
        <taxon>Cytophagales</taxon>
        <taxon>Leadbetterellaceae</taxon>
        <taxon>Leadbetterella</taxon>
    </lineage>
</organism>
<dbReference type="Pfam" id="PF03372">
    <property type="entry name" value="Exo_endo_phos"/>
    <property type="match status" value="1"/>
</dbReference>
<dbReference type="Proteomes" id="UP000007435">
    <property type="component" value="Chromosome"/>
</dbReference>
<dbReference type="AlphaFoldDB" id="E4RZF9"/>
<dbReference type="InterPro" id="IPR005135">
    <property type="entry name" value="Endo/exonuclease/phosphatase"/>
</dbReference>
<evidence type="ECO:0000256" key="1">
    <source>
        <dbReference type="SAM" id="SignalP"/>
    </source>
</evidence>